<protein>
    <submittedName>
        <fullName evidence="2">Uncharacterized protein</fullName>
    </submittedName>
</protein>
<comment type="caution">
    <text evidence="2">The sequence shown here is derived from an EMBL/GenBank/DDBJ whole genome shotgun (WGS) entry which is preliminary data.</text>
</comment>
<name>X6MP13_RETFI</name>
<dbReference type="AlphaFoldDB" id="X6MP13"/>
<keyword evidence="1" id="KW-0175">Coiled coil</keyword>
<keyword evidence="3" id="KW-1185">Reference proteome</keyword>
<accession>X6MP13</accession>
<gene>
    <name evidence="2" type="ORF">RFI_22548</name>
</gene>
<dbReference type="OrthoDB" id="2130750at2759"/>
<proteinExistence type="predicted"/>
<reference evidence="2 3" key="1">
    <citation type="journal article" date="2013" name="Curr. Biol.">
        <title>The Genome of the Foraminiferan Reticulomyxa filosa.</title>
        <authorList>
            <person name="Glockner G."/>
            <person name="Hulsmann N."/>
            <person name="Schleicher M."/>
            <person name="Noegel A.A."/>
            <person name="Eichinger L."/>
            <person name="Gallinger C."/>
            <person name="Pawlowski J."/>
            <person name="Sierra R."/>
            <person name="Euteneuer U."/>
            <person name="Pillet L."/>
            <person name="Moustafa A."/>
            <person name="Platzer M."/>
            <person name="Groth M."/>
            <person name="Szafranski K."/>
            <person name="Schliwa M."/>
        </authorList>
    </citation>
    <scope>NUCLEOTIDE SEQUENCE [LARGE SCALE GENOMIC DNA]</scope>
</reference>
<dbReference type="EMBL" id="ASPP01019741">
    <property type="protein sequence ID" value="ETO14820.1"/>
    <property type="molecule type" value="Genomic_DNA"/>
</dbReference>
<feature type="coiled-coil region" evidence="1">
    <location>
        <begin position="26"/>
        <end position="60"/>
    </location>
</feature>
<evidence type="ECO:0000313" key="3">
    <source>
        <dbReference type="Proteomes" id="UP000023152"/>
    </source>
</evidence>
<dbReference type="Proteomes" id="UP000023152">
    <property type="component" value="Unassembled WGS sequence"/>
</dbReference>
<sequence length="142" mass="16738">MVEEILQVHNNSKKIIYLSCVIIFVRKQWRNTLDEIKKTIEDAKREREEEAEVNKNKDDKVGHGHAKSTVANFFGVVVGDRVQILENKTCVMSYLVWSFPMKRIYGKWYDLFIRFEKKKSLISVEFCFNVRKQTDGGNDDED</sequence>
<evidence type="ECO:0000313" key="2">
    <source>
        <dbReference type="EMBL" id="ETO14820.1"/>
    </source>
</evidence>
<evidence type="ECO:0000256" key="1">
    <source>
        <dbReference type="SAM" id="Coils"/>
    </source>
</evidence>
<organism evidence="2 3">
    <name type="scientific">Reticulomyxa filosa</name>
    <dbReference type="NCBI Taxonomy" id="46433"/>
    <lineage>
        <taxon>Eukaryota</taxon>
        <taxon>Sar</taxon>
        <taxon>Rhizaria</taxon>
        <taxon>Retaria</taxon>
        <taxon>Foraminifera</taxon>
        <taxon>Monothalamids</taxon>
        <taxon>Reticulomyxidae</taxon>
        <taxon>Reticulomyxa</taxon>
    </lineage>
</organism>